<gene>
    <name evidence="2" type="ORF">AWT83_00135</name>
</gene>
<dbReference type="Pfam" id="PF09851">
    <property type="entry name" value="SHOCT"/>
    <property type="match status" value="1"/>
</dbReference>
<proteinExistence type="predicted"/>
<reference evidence="2 3" key="1">
    <citation type="submission" date="2016-01" db="EMBL/GenBank/DDBJ databases">
        <title>Molecular Mechanisms for transfer of large genomic segments between Enterococcus faecium strains.</title>
        <authorList>
            <person name="Garcia-Solache M.A."/>
            <person name="Lebreton F."/>
            <person name="Mclaughlin R.E."/>
            <person name="Whiteaker J.D."/>
            <person name="Gilmore M.S."/>
            <person name="Rice L.B."/>
        </authorList>
    </citation>
    <scope>NUCLEOTIDE SEQUENCE [LARGE SCALE GENOMIC DNA]</scope>
    <source>
        <strain evidence="2 3">D344RRF x C68</strain>
    </source>
</reference>
<evidence type="ECO:0000313" key="3">
    <source>
        <dbReference type="Proteomes" id="UP000070452"/>
    </source>
</evidence>
<sequence length="214" mass="24123">MVQSLSTEQIKTKFSSNSSNLSAKDIQKNRLEYFKKNSDLIIGDIIFNDKDRAFLIKKSILMNRAQIIVKYDEIQTFTPIFLGGQIKKHHGITRALVGGALAGPIGALIGAGTGGKEWESINRLGIEIYLKDNRIIKYDLISNETKINSLIGKNSFDQYNHLSAKLESILSNQTSTSVEITSQIDEIRKYKELLDEGIISQKEFNEKKKELLNL</sequence>
<dbReference type="Proteomes" id="UP000070452">
    <property type="component" value="Unassembled WGS sequence"/>
</dbReference>
<evidence type="ECO:0000313" key="2">
    <source>
        <dbReference type="EMBL" id="KWX19324.1"/>
    </source>
</evidence>
<comment type="caution">
    <text evidence="2">The sequence shown here is derived from an EMBL/GenBank/DDBJ whole genome shotgun (WGS) entry which is preliminary data.</text>
</comment>
<dbReference type="EMBL" id="LRHK01000001">
    <property type="protein sequence ID" value="KWX19324.1"/>
    <property type="molecule type" value="Genomic_DNA"/>
</dbReference>
<organism evidence="2 3">
    <name type="scientific">Enterococcus faecium</name>
    <name type="common">Streptococcus faecium</name>
    <dbReference type="NCBI Taxonomy" id="1352"/>
    <lineage>
        <taxon>Bacteria</taxon>
        <taxon>Bacillati</taxon>
        <taxon>Bacillota</taxon>
        <taxon>Bacilli</taxon>
        <taxon>Lactobacillales</taxon>
        <taxon>Enterococcaceae</taxon>
        <taxon>Enterococcus</taxon>
    </lineage>
</organism>
<name>A0A132PAJ3_ENTFC</name>
<accession>A0A132PAJ3</accession>
<dbReference type="InterPro" id="IPR018649">
    <property type="entry name" value="SHOCT"/>
</dbReference>
<dbReference type="AlphaFoldDB" id="A0A132PAJ3"/>
<evidence type="ECO:0000259" key="1">
    <source>
        <dbReference type="Pfam" id="PF09851"/>
    </source>
</evidence>
<protein>
    <recommendedName>
        <fullName evidence="1">SHOCT domain-containing protein</fullName>
    </recommendedName>
</protein>
<feature type="domain" description="SHOCT" evidence="1">
    <location>
        <begin position="185"/>
        <end position="212"/>
    </location>
</feature>